<proteinExistence type="predicted"/>
<comment type="caution">
    <text evidence="2">The sequence shown here is derived from an EMBL/GenBank/DDBJ whole genome shotgun (WGS) entry which is preliminary data.</text>
</comment>
<evidence type="ECO:0000313" key="3">
    <source>
        <dbReference type="Proteomes" id="UP001218218"/>
    </source>
</evidence>
<protein>
    <submittedName>
        <fullName evidence="2">Uncharacterized protein</fullName>
    </submittedName>
</protein>
<accession>A0AAD7F730</accession>
<evidence type="ECO:0000313" key="2">
    <source>
        <dbReference type="EMBL" id="KAJ7369143.1"/>
    </source>
</evidence>
<feature type="region of interest" description="Disordered" evidence="1">
    <location>
        <begin position="200"/>
        <end position="219"/>
    </location>
</feature>
<reference evidence="2" key="1">
    <citation type="submission" date="2023-03" db="EMBL/GenBank/DDBJ databases">
        <title>Massive genome expansion in bonnet fungi (Mycena s.s.) driven by repeated elements and novel gene families across ecological guilds.</title>
        <authorList>
            <consortium name="Lawrence Berkeley National Laboratory"/>
            <person name="Harder C.B."/>
            <person name="Miyauchi S."/>
            <person name="Viragh M."/>
            <person name="Kuo A."/>
            <person name="Thoen E."/>
            <person name="Andreopoulos B."/>
            <person name="Lu D."/>
            <person name="Skrede I."/>
            <person name="Drula E."/>
            <person name="Henrissat B."/>
            <person name="Morin E."/>
            <person name="Kohler A."/>
            <person name="Barry K."/>
            <person name="LaButti K."/>
            <person name="Morin E."/>
            <person name="Salamov A."/>
            <person name="Lipzen A."/>
            <person name="Mereny Z."/>
            <person name="Hegedus B."/>
            <person name="Baldrian P."/>
            <person name="Stursova M."/>
            <person name="Weitz H."/>
            <person name="Taylor A."/>
            <person name="Grigoriev I.V."/>
            <person name="Nagy L.G."/>
            <person name="Martin F."/>
            <person name="Kauserud H."/>
        </authorList>
    </citation>
    <scope>NUCLEOTIDE SEQUENCE</scope>
    <source>
        <strain evidence="2">CBHHK002</strain>
    </source>
</reference>
<feature type="compositionally biased region" description="Basic residues" evidence="1">
    <location>
        <begin position="200"/>
        <end position="216"/>
    </location>
</feature>
<dbReference type="Proteomes" id="UP001218218">
    <property type="component" value="Unassembled WGS sequence"/>
</dbReference>
<evidence type="ECO:0000256" key="1">
    <source>
        <dbReference type="SAM" id="MobiDB-lite"/>
    </source>
</evidence>
<keyword evidence="3" id="KW-1185">Reference proteome</keyword>
<dbReference type="AlphaFoldDB" id="A0AAD7F730"/>
<feature type="compositionally biased region" description="Polar residues" evidence="1">
    <location>
        <begin position="117"/>
        <end position="131"/>
    </location>
</feature>
<feature type="compositionally biased region" description="Basic and acidic residues" evidence="1">
    <location>
        <begin position="100"/>
        <end position="113"/>
    </location>
</feature>
<dbReference type="EMBL" id="JARIHO010000001">
    <property type="protein sequence ID" value="KAJ7369143.1"/>
    <property type="molecule type" value="Genomic_DNA"/>
</dbReference>
<name>A0AAD7F730_9AGAR</name>
<gene>
    <name evidence="2" type="ORF">DFH08DRAFT_984066</name>
</gene>
<sequence>MNCEEAEREEDADLDDLDPLLLSEFTMLVVAVRIPRMPYNSRQCIAIGLNSARHSQFLEHFHHSGIDHSVDGNARQRFSAFSDAEEQECLERERKLMRDGGRKPLRGRGDDGRFSVMKSNPNSSSGASVTMNEQKAGGNRCFLLYPFRVMKSGPPGATVNVTGERRKSLFLVVAHAGGKRDRKPSPEKTQTRERRFRVMKKQPKFQPSRRRHKYHAGRAESRRKSLFSTVWHTPRIKPRESTESESLPVEMKDRAFRGRLFQLVVLKDQKLEHSVPKSAGFVQARATTNRAPSEDKREIFYGYELLRSHNCVR</sequence>
<organism evidence="2 3">
    <name type="scientific">Mycena albidolilacea</name>
    <dbReference type="NCBI Taxonomy" id="1033008"/>
    <lineage>
        <taxon>Eukaryota</taxon>
        <taxon>Fungi</taxon>
        <taxon>Dikarya</taxon>
        <taxon>Basidiomycota</taxon>
        <taxon>Agaricomycotina</taxon>
        <taxon>Agaricomycetes</taxon>
        <taxon>Agaricomycetidae</taxon>
        <taxon>Agaricales</taxon>
        <taxon>Marasmiineae</taxon>
        <taxon>Mycenaceae</taxon>
        <taxon>Mycena</taxon>
    </lineage>
</organism>
<feature type="region of interest" description="Disordered" evidence="1">
    <location>
        <begin position="100"/>
        <end position="131"/>
    </location>
</feature>